<evidence type="ECO:0000256" key="2">
    <source>
        <dbReference type="ARBA" id="ARBA00023315"/>
    </source>
</evidence>
<keyword evidence="1 4" id="KW-0808">Transferase</keyword>
<accession>A0A4U2YLT4</accession>
<dbReference type="PANTHER" id="PTHR10434:SF11">
    <property type="entry name" value="1-ACYL-SN-GLYCEROL-3-PHOSPHATE ACYLTRANSFERASE"/>
    <property type="match status" value="1"/>
</dbReference>
<evidence type="ECO:0000259" key="3">
    <source>
        <dbReference type="SMART" id="SM00563"/>
    </source>
</evidence>
<dbReference type="GO" id="GO:0003841">
    <property type="term" value="F:1-acylglycerol-3-phosphate O-acyltransferase activity"/>
    <property type="evidence" value="ECO:0007669"/>
    <property type="project" value="TreeGrafter"/>
</dbReference>
<dbReference type="EMBL" id="SZPY01000002">
    <property type="protein sequence ID" value="TKI62177.1"/>
    <property type="molecule type" value="Genomic_DNA"/>
</dbReference>
<keyword evidence="5" id="KW-1185">Reference proteome</keyword>
<dbReference type="OrthoDB" id="3772582at2"/>
<dbReference type="AlphaFoldDB" id="A0A4U2YLT4"/>
<sequence length="403" mass="43631">MSAQHATVRSLSRPMIHRAVLNHLDFVTGLENLPSSGPVVIVANHASYADHFVTLTLVNALRQGRIWYPTKAESFEGAVSRLWHNSWHCYPVNREAPSEEIFARAKEILDRDEVLGLYPEGTRGPGDELLPFKTGPFRMALASGAPVIPIGLHNLANVLPKGSRRLTDEMGAVAIGPALQVPPGLDGWEAVQHMRDVAREAVGRLVMKASAPDEEAREHSARTIVGLIERSIAANLTDQGTLDVQTTRAMRLLSGLGLRTLPDDAELRVQAVRVEGLAALNRGRALRPLRIAKVNRKATRLADAHPDNPLAAYVAGRTNAALPAALGGSTVRARALYRRSAQLDGAYASKAHVGLAETHMRDGRSEQALAALDLAAASVHADDPRAPLRLAKIERLRDLNSTR</sequence>
<dbReference type="SUPFAM" id="SSF69593">
    <property type="entry name" value="Glycerol-3-phosphate (1)-acyltransferase"/>
    <property type="match status" value="1"/>
</dbReference>
<evidence type="ECO:0000313" key="4">
    <source>
        <dbReference type="EMBL" id="TKI62177.1"/>
    </source>
</evidence>
<dbReference type="Pfam" id="PF01553">
    <property type="entry name" value="Acyltransferase"/>
    <property type="match status" value="1"/>
</dbReference>
<dbReference type="RefSeq" id="WP_137065446.1">
    <property type="nucleotide sequence ID" value="NZ_CP040748.1"/>
</dbReference>
<feature type="domain" description="Phospholipid/glycerol acyltransferase" evidence="3">
    <location>
        <begin position="39"/>
        <end position="155"/>
    </location>
</feature>
<keyword evidence="2 4" id="KW-0012">Acyltransferase</keyword>
<reference evidence="4 5" key="1">
    <citation type="submission" date="2019-04" db="EMBL/GenBank/DDBJ databases">
        <authorList>
            <person name="Dong K."/>
        </authorList>
    </citation>
    <scope>NUCLEOTIDE SEQUENCE [LARGE SCALE GENOMIC DNA]</scope>
    <source>
        <strain evidence="5">dk3543</strain>
    </source>
</reference>
<name>A0A4U2YLT4_9ACTN</name>
<dbReference type="SMART" id="SM00563">
    <property type="entry name" value="PlsC"/>
    <property type="match status" value="1"/>
</dbReference>
<evidence type="ECO:0000313" key="5">
    <source>
        <dbReference type="Proteomes" id="UP000307808"/>
    </source>
</evidence>
<proteinExistence type="predicted"/>
<dbReference type="InterPro" id="IPR011990">
    <property type="entry name" value="TPR-like_helical_dom_sf"/>
</dbReference>
<protein>
    <submittedName>
        <fullName evidence="4">1-acyl-sn-glycerol-3-phosphate acyltransferase</fullName>
    </submittedName>
</protein>
<dbReference type="GO" id="GO:0006654">
    <property type="term" value="P:phosphatidic acid biosynthetic process"/>
    <property type="evidence" value="ECO:0007669"/>
    <property type="project" value="TreeGrafter"/>
</dbReference>
<dbReference type="Proteomes" id="UP000307808">
    <property type="component" value="Unassembled WGS sequence"/>
</dbReference>
<dbReference type="Gene3D" id="1.25.40.10">
    <property type="entry name" value="Tetratricopeptide repeat domain"/>
    <property type="match status" value="1"/>
</dbReference>
<dbReference type="PANTHER" id="PTHR10434">
    <property type="entry name" value="1-ACYL-SN-GLYCEROL-3-PHOSPHATE ACYLTRANSFERASE"/>
    <property type="match status" value="1"/>
</dbReference>
<dbReference type="CDD" id="cd07989">
    <property type="entry name" value="LPLAT_AGPAT-like"/>
    <property type="match status" value="1"/>
</dbReference>
<comment type="caution">
    <text evidence="4">The sequence shown here is derived from an EMBL/GenBank/DDBJ whole genome shotgun (WGS) entry which is preliminary data.</text>
</comment>
<dbReference type="InterPro" id="IPR002123">
    <property type="entry name" value="Plipid/glycerol_acylTrfase"/>
</dbReference>
<gene>
    <name evidence="4" type="ORF">FC770_07095</name>
</gene>
<evidence type="ECO:0000256" key="1">
    <source>
        <dbReference type="ARBA" id="ARBA00022679"/>
    </source>
</evidence>
<dbReference type="GO" id="GO:0005886">
    <property type="term" value="C:plasma membrane"/>
    <property type="evidence" value="ECO:0007669"/>
    <property type="project" value="TreeGrafter"/>
</dbReference>
<organism evidence="4 5">
    <name type="scientific">Nocardioides jishulii</name>
    <dbReference type="NCBI Taxonomy" id="2575440"/>
    <lineage>
        <taxon>Bacteria</taxon>
        <taxon>Bacillati</taxon>
        <taxon>Actinomycetota</taxon>
        <taxon>Actinomycetes</taxon>
        <taxon>Propionibacteriales</taxon>
        <taxon>Nocardioidaceae</taxon>
        <taxon>Nocardioides</taxon>
    </lineage>
</organism>